<reference evidence="2" key="1">
    <citation type="journal article" date="2015" name="Nature">
        <title>Complex archaea that bridge the gap between prokaryotes and eukaryotes.</title>
        <authorList>
            <person name="Spang A."/>
            <person name="Saw J.H."/>
            <person name="Jorgensen S.L."/>
            <person name="Zaremba-Niedzwiedzka K."/>
            <person name="Martijn J."/>
            <person name="Lind A.E."/>
            <person name="van Eijk R."/>
            <person name="Schleper C."/>
            <person name="Guy L."/>
            <person name="Ettema T.J."/>
        </authorList>
    </citation>
    <scope>NUCLEOTIDE SEQUENCE</scope>
</reference>
<gene>
    <name evidence="2" type="ORF">LCGC14_2451710</name>
</gene>
<dbReference type="AlphaFoldDB" id="A0A0F9BGD5"/>
<name>A0A0F9BGD5_9ZZZZ</name>
<organism evidence="2">
    <name type="scientific">marine sediment metagenome</name>
    <dbReference type="NCBI Taxonomy" id="412755"/>
    <lineage>
        <taxon>unclassified sequences</taxon>
        <taxon>metagenomes</taxon>
        <taxon>ecological metagenomes</taxon>
    </lineage>
</organism>
<feature type="non-terminal residue" evidence="2">
    <location>
        <position position="1"/>
    </location>
</feature>
<feature type="transmembrane region" description="Helical" evidence="1">
    <location>
        <begin position="12"/>
        <end position="33"/>
    </location>
</feature>
<dbReference type="EMBL" id="LAZR01037952">
    <property type="protein sequence ID" value="KKL20815.1"/>
    <property type="molecule type" value="Genomic_DNA"/>
</dbReference>
<keyword evidence="1" id="KW-1133">Transmembrane helix</keyword>
<protein>
    <submittedName>
        <fullName evidence="2">Uncharacterized protein</fullName>
    </submittedName>
</protein>
<sequence length="163" mass="18143">FERIVMNVMKKLLNRIATASYASILVLVVVTALGCQQEDQMSAWFFGDEELTAARLGVYIDEVTEVGGVAAWFPAGDENVDLYGVYGLHYFDAVELPFPPDANGAPLGAVPYLGVQTIMDLDYDAHVWTVTGVVFENLFFIEHQYDAFDDTDSKTMIGVRIRF</sequence>
<proteinExistence type="predicted"/>
<comment type="caution">
    <text evidence="2">The sequence shown here is derived from an EMBL/GenBank/DDBJ whole genome shotgun (WGS) entry which is preliminary data.</text>
</comment>
<keyword evidence="1" id="KW-0812">Transmembrane</keyword>
<evidence type="ECO:0000313" key="2">
    <source>
        <dbReference type="EMBL" id="KKL20815.1"/>
    </source>
</evidence>
<evidence type="ECO:0000256" key="1">
    <source>
        <dbReference type="SAM" id="Phobius"/>
    </source>
</evidence>
<accession>A0A0F9BGD5</accession>
<keyword evidence="1" id="KW-0472">Membrane</keyword>